<keyword evidence="2" id="KW-0378">Hydrolase</keyword>
<keyword evidence="3" id="KW-1185">Reference proteome</keyword>
<keyword evidence="2" id="KW-0808">Transferase</keyword>
<comment type="caution">
    <text evidence="2">The sequence shown here is derived from an EMBL/GenBank/DDBJ whole genome shotgun (WGS) entry which is preliminary data.</text>
</comment>
<dbReference type="GO" id="GO:0004386">
    <property type="term" value="F:helicase activity"/>
    <property type="evidence" value="ECO:0007669"/>
    <property type="project" value="UniProtKB-KW"/>
</dbReference>
<keyword evidence="2" id="KW-0547">Nucleotide-binding</keyword>
<reference evidence="2 3" key="1">
    <citation type="journal article" date="2018" name="Sci. Rep.">
        <title>Genomic signatures of local adaptation to the degree of environmental predictability in rotifers.</title>
        <authorList>
            <person name="Franch-Gras L."/>
            <person name="Hahn C."/>
            <person name="Garcia-Roger E.M."/>
            <person name="Carmona M.J."/>
            <person name="Serra M."/>
            <person name="Gomez A."/>
        </authorList>
    </citation>
    <scope>NUCLEOTIDE SEQUENCE [LARGE SCALE GENOMIC DNA]</scope>
    <source>
        <strain evidence="2">HYR1</strain>
    </source>
</reference>
<accession>A0A3M7R7D7</accession>
<dbReference type="Proteomes" id="UP000276133">
    <property type="component" value="Unassembled WGS sequence"/>
</dbReference>
<name>A0A3M7R7D7_BRAPC</name>
<evidence type="ECO:0000313" key="2">
    <source>
        <dbReference type="EMBL" id="RNA19533.1"/>
    </source>
</evidence>
<gene>
    <name evidence="2" type="ORF">BpHYR1_031742</name>
</gene>
<evidence type="ECO:0000256" key="1">
    <source>
        <dbReference type="SAM" id="Coils"/>
    </source>
</evidence>
<feature type="non-terminal residue" evidence="2">
    <location>
        <position position="404"/>
    </location>
</feature>
<dbReference type="EC" id="2.7.7.6" evidence="2"/>
<dbReference type="OrthoDB" id="6141723at2759"/>
<dbReference type="EMBL" id="REGN01004027">
    <property type="protein sequence ID" value="RNA19533.1"/>
    <property type="molecule type" value="Genomic_DNA"/>
</dbReference>
<feature type="non-terminal residue" evidence="2">
    <location>
        <position position="1"/>
    </location>
</feature>
<dbReference type="GO" id="GO:0003899">
    <property type="term" value="F:DNA-directed RNA polymerase activity"/>
    <property type="evidence" value="ECO:0007669"/>
    <property type="project" value="UniProtKB-EC"/>
</dbReference>
<evidence type="ECO:0000313" key="3">
    <source>
        <dbReference type="Proteomes" id="UP000276133"/>
    </source>
</evidence>
<proteinExistence type="predicted"/>
<keyword evidence="2" id="KW-0067">ATP-binding</keyword>
<keyword evidence="2" id="KW-0347">Helicase</keyword>
<feature type="coiled-coil region" evidence="1">
    <location>
        <begin position="353"/>
        <end position="385"/>
    </location>
</feature>
<dbReference type="AlphaFoldDB" id="A0A3M7R7D7"/>
<protein>
    <submittedName>
        <fullName evidence="2">ATP-dependent DNA helicase</fullName>
        <ecNumber evidence="2">2.7.7.6</ecNumber>
    </submittedName>
</protein>
<keyword evidence="1" id="KW-0175">Coiled coil</keyword>
<sequence length="404" mass="47908">FITFSPAEIDWLELIVVLVKSNENQDITMDDAKKLTRDKRIELVIKRPVNNDTVEEEVEITTQSDQIQRLPKEVPIKYQIHTHRGNCKMENKELGYIYCKYGYPMPILDETIILKPIDAKSDGYEMAFQNYMKIRKKLEEADSLWRNKKEETTLANGLLFHYTKRPQTMKTVCLAEFACYYDFVSNEKFKQMFNKNKVERFPEDEDEIDDDYNEVNFNLENNDLTQSSQSNSSDDDVVQITQTPSQLIDQTTNQCTPQKKGKDKSDYIKLKDGDGYVVLRQKSKVLRYKRYNKLKDEQNYMRVLIMLYMPWYDEKKQVEVTNLLRALEENRQEIVVNRAKFESIVSENFDKAQEEIEKEINEFYEQLMENEVQQLDDASDNLARNYIHDGSIREMDDEEAEENF</sequence>
<keyword evidence="2" id="KW-0548">Nucleotidyltransferase</keyword>
<organism evidence="2 3">
    <name type="scientific">Brachionus plicatilis</name>
    <name type="common">Marine rotifer</name>
    <name type="synonym">Brachionus muelleri</name>
    <dbReference type="NCBI Taxonomy" id="10195"/>
    <lineage>
        <taxon>Eukaryota</taxon>
        <taxon>Metazoa</taxon>
        <taxon>Spiralia</taxon>
        <taxon>Gnathifera</taxon>
        <taxon>Rotifera</taxon>
        <taxon>Eurotatoria</taxon>
        <taxon>Monogononta</taxon>
        <taxon>Pseudotrocha</taxon>
        <taxon>Ploima</taxon>
        <taxon>Brachionidae</taxon>
        <taxon>Brachionus</taxon>
    </lineage>
</organism>